<keyword evidence="2" id="KW-0472">Membrane</keyword>
<evidence type="ECO:0000313" key="4">
    <source>
        <dbReference type="EMBL" id="QJR12991.1"/>
    </source>
</evidence>
<feature type="transmembrane region" description="Helical" evidence="2">
    <location>
        <begin position="342"/>
        <end position="360"/>
    </location>
</feature>
<dbReference type="InterPro" id="IPR006976">
    <property type="entry name" value="VanZ-like"/>
</dbReference>
<keyword evidence="5" id="KW-1185">Reference proteome</keyword>
<dbReference type="Pfam" id="PF04892">
    <property type="entry name" value="VanZ"/>
    <property type="match status" value="1"/>
</dbReference>
<organism evidence="4 5">
    <name type="scientific">Usitatibacter rugosus</name>
    <dbReference type="NCBI Taxonomy" id="2732067"/>
    <lineage>
        <taxon>Bacteria</taxon>
        <taxon>Pseudomonadati</taxon>
        <taxon>Pseudomonadota</taxon>
        <taxon>Betaproteobacteria</taxon>
        <taxon>Nitrosomonadales</taxon>
        <taxon>Usitatibacteraceae</taxon>
        <taxon>Usitatibacter</taxon>
    </lineage>
</organism>
<feature type="compositionally biased region" description="Polar residues" evidence="1">
    <location>
        <begin position="1"/>
        <end position="16"/>
    </location>
</feature>
<protein>
    <recommendedName>
        <fullName evidence="3">VanZ-like domain-containing protein</fullName>
    </recommendedName>
</protein>
<sequence length="368" mass="39556">MSSAQPSTDPASSPSAELSPGRHRGSLLVCALVLAYASLYPFVPLRLPAADAVALFLQLRYLTGFDIALNVVAYVPLGALAVLALRASGAYRHVIAKAAVIGFGFSAVMEALQLFIPFRVAQVADVASNTLGSLIGALLFARPVYERITRPLEALRDRLVEPGPWGDAGLALVTLWLIAQLNPALPFFEAGSIGSAGDTDPFEGDVVILALQAMAIGLSTCGFGLFVSSLLRGPDGALRATVALLSIALWLKFVTAATMLKPQLSADWVNEVRVIGLAAGLLIFIPLRELQRSTRTYLAMMLVLAGALFARIVGDYSPMDDLVRLFRWPHGQLSTFTSLTRYLHEVWPLLVMGYLIAYFVSGRGRDVR</sequence>
<feature type="transmembrane region" description="Helical" evidence="2">
    <location>
        <begin position="206"/>
        <end position="228"/>
    </location>
</feature>
<keyword evidence="2" id="KW-1133">Transmembrane helix</keyword>
<feature type="transmembrane region" description="Helical" evidence="2">
    <location>
        <begin position="126"/>
        <end position="145"/>
    </location>
</feature>
<feature type="transmembrane region" description="Helical" evidence="2">
    <location>
        <begin position="297"/>
        <end position="314"/>
    </location>
</feature>
<dbReference type="PANTHER" id="PTHR28008">
    <property type="entry name" value="DOMAIN PROTEIN, PUTATIVE (AFU_ORTHOLOGUE AFUA_3G10980)-RELATED"/>
    <property type="match status" value="1"/>
</dbReference>
<name>A0A6M4H0G7_9PROT</name>
<feature type="domain" description="VanZ-like" evidence="3">
    <location>
        <begin position="58"/>
        <end position="140"/>
    </location>
</feature>
<feature type="transmembrane region" description="Helical" evidence="2">
    <location>
        <begin position="27"/>
        <end position="47"/>
    </location>
</feature>
<feature type="transmembrane region" description="Helical" evidence="2">
    <location>
        <begin position="98"/>
        <end position="120"/>
    </location>
</feature>
<keyword evidence="2" id="KW-0812">Transmembrane</keyword>
<feature type="transmembrane region" description="Helical" evidence="2">
    <location>
        <begin position="165"/>
        <end position="186"/>
    </location>
</feature>
<feature type="transmembrane region" description="Helical" evidence="2">
    <location>
        <begin position="240"/>
        <end position="260"/>
    </location>
</feature>
<evidence type="ECO:0000313" key="5">
    <source>
        <dbReference type="Proteomes" id="UP000501534"/>
    </source>
</evidence>
<feature type="region of interest" description="Disordered" evidence="1">
    <location>
        <begin position="1"/>
        <end position="22"/>
    </location>
</feature>
<dbReference type="RefSeq" id="WP_171095681.1">
    <property type="nucleotide sequence ID" value="NZ_CP053069.1"/>
</dbReference>
<reference evidence="4 5" key="1">
    <citation type="submission" date="2020-04" db="EMBL/GenBank/DDBJ databases">
        <title>Usitatibacter rugosus gen. nov., sp. nov. and Usitatibacter palustris sp. nov., novel members of Usitatibacteraceae fam. nov. within the order Nitrosomonadales isolated from soil.</title>
        <authorList>
            <person name="Huber K.J."/>
            <person name="Neumann-Schaal M."/>
            <person name="Geppert A."/>
            <person name="Luckner M."/>
            <person name="Wanner G."/>
            <person name="Overmann J."/>
        </authorList>
    </citation>
    <scope>NUCLEOTIDE SEQUENCE [LARGE SCALE GENOMIC DNA]</scope>
    <source>
        <strain evidence="4 5">0125_3</strain>
    </source>
</reference>
<feature type="transmembrane region" description="Helical" evidence="2">
    <location>
        <begin position="67"/>
        <end position="86"/>
    </location>
</feature>
<dbReference type="NCBIfam" id="NF037970">
    <property type="entry name" value="vanZ_1"/>
    <property type="match status" value="1"/>
</dbReference>
<dbReference type="EMBL" id="CP053069">
    <property type="protein sequence ID" value="QJR12991.1"/>
    <property type="molecule type" value="Genomic_DNA"/>
</dbReference>
<evidence type="ECO:0000256" key="1">
    <source>
        <dbReference type="SAM" id="MobiDB-lite"/>
    </source>
</evidence>
<accession>A0A6M4H0G7</accession>
<gene>
    <name evidence="4" type="ORF">DSM104443_04085</name>
</gene>
<proteinExistence type="predicted"/>
<dbReference type="PANTHER" id="PTHR28008:SF1">
    <property type="entry name" value="DOMAIN PROTEIN, PUTATIVE (AFU_ORTHOLOGUE AFUA_3G10980)-RELATED"/>
    <property type="match status" value="1"/>
</dbReference>
<dbReference type="KEGG" id="uru:DSM104443_04085"/>
<feature type="transmembrane region" description="Helical" evidence="2">
    <location>
        <begin position="272"/>
        <end position="290"/>
    </location>
</feature>
<evidence type="ECO:0000256" key="2">
    <source>
        <dbReference type="SAM" id="Phobius"/>
    </source>
</evidence>
<dbReference type="Proteomes" id="UP000501534">
    <property type="component" value="Chromosome"/>
</dbReference>
<evidence type="ECO:0000259" key="3">
    <source>
        <dbReference type="Pfam" id="PF04892"/>
    </source>
</evidence>
<dbReference type="AlphaFoldDB" id="A0A6M4H0G7"/>